<evidence type="ECO:0000313" key="3">
    <source>
        <dbReference type="Proteomes" id="UP000294535"/>
    </source>
</evidence>
<protein>
    <recommendedName>
        <fullName evidence="4">GreA/GreB family transcription elongation factor</fullName>
    </recommendedName>
</protein>
<keyword evidence="1" id="KW-0175">Coiled coil</keyword>
<evidence type="ECO:0000313" key="2">
    <source>
        <dbReference type="EMBL" id="TDQ17557.1"/>
    </source>
</evidence>
<accession>A0A4R6T9K1</accession>
<dbReference type="OrthoDB" id="667380at2"/>
<reference evidence="2 3" key="1">
    <citation type="submission" date="2019-03" db="EMBL/GenBank/DDBJ databases">
        <title>Genomic Encyclopedia of Type Strains, Phase III (KMG-III): the genomes of soil and plant-associated and newly described type strains.</title>
        <authorList>
            <person name="Whitman W."/>
        </authorList>
    </citation>
    <scope>NUCLEOTIDE SEQUENCE [LARGE SCALE GENOMIC DNA]</scope>
    <source>
        <strain evidence="2 3">CECT 8446</strain>
    </source>
</reference>
<dbReference type="RefSeq" id="WP_133555700.1">
    <property type="nucleotide sequence ID" value="NZ_SNYF01000006.1"/>
</dbReference>
<keyword evidence="3" id="KW-1185">Reference proteome</keyword>
<dbReference type="AlphaFoldDB" id="A0A4R6T9K1"/>
<organism evidence="2 3">
    <name type="scientific">Algoriphagus boseongensis</name>
    <dbReference type="NCBI Taxonomy" id="1442587"/>
    <lineage>
        <taxon>Bacteria</taxon>
        <taxon>Pseudomonadati</taxon>
        <taxon>Bacteroidota</taxon>
        <taxon>Cytophagia</taxon>
        <taxon>Cytophagales</taxon>
        <taxon>Cyclobacteriaceae</taxon>
        <taxon>Algoriphagus</taxon>
    </lineage>
</organism>
<evidence type="ECO:0008006" key="4">
    <source>
        <dbReference type="Google" id="ProtNLM"/>
    </source>
</evidence>
<comment type="caution">
    <text evidence="2">The sequence shown here is derived from an EMBL/GenBank/DDBJ whole genome shotgun (WGS) entry which is preliminary data.</text>
</comment>
<name>A0A4R6T9K1_9BACT</name>
<gene>
    <name evidence="2" type="ORF">DFQ04_2212</name>
</gene>
<dbReference type="EMBL" id="SNYF01000006">
    <property type="protein sequence ID" value="TDQ17557.1"/>
    <property type="molecule type" value="Genomic_DNA"/>
</dbReference>
<dbReference type="Proteomes" id="UP000294535">
    <property type="component" value="Unassembled WGS sequence"/>
</dbReference>
<sequence>MKELKAKVYQTAIDQLKQKEKLLAEERKNIIESILEEEKNSAGDKYETSREMITQDLNSIEKQINQCKFDLEEIYRLNTIKETPPTVQEGALVKLGNDWFLLAVSIGQIAVDGSKVFLLSKNSPLGELLVGKKKKDQVNFRGKMQMIEELF</sequence>
<evidence type="ECO:0000256" key="1">
    <source>
        <dbReference type="SAM" id="Coils"/>
    </source>
</evidence>
<proteinExistence type="predicted"/>
<feature type="coiled-coil region" evidence="1">
    <location>
        <begin position="6"/>
        <end position="33"/>
    </location>
</feature>